<evidence type="ECO:0000313" key="5">
    <source>
        <dbReference type="Proteomes" id="UP001517376"/>
    </source>
</evidence>
<feature type="region of interest" description="Disordered" evidence="3">
    <location>
        <begin position="1"/>
        <end position="57"/>
    </location>
</feature>
<evidence type="ECO:0000256" key="1">
    <source>
        <dbReference type="ARBA" id="ARBA00004613"/>
    </source>
</evidence>
<reference evidence="5" key="1">
    <citation type="submission" date="2020-01" db="EMBL/GenBank/DDBJ databases">
        <title>Sphingomonas sp. strain CSW-10.</title>
        <authorList>
            <person name="Chen W.-M."/>
        </authorList>
    </citation>
    <scope>NUCLEOTIDE SEQUENCE [LARGE SCALE GENOMIC DNA]</scope>
    <source>
        <strain evidence="5">CCP-1</strain>
    </source>
</reference>
<sequence>GAGDDTLDGGGGNDTLAGEGDNDLLRGDGGNDSLIGGSGNDTLQGGTGNDTLDGGAGTDRAVFTGPVTEYSFDYGPGGALIVTDTVAARDGTDTLTGVEFAIFNGVTYRVISGDDGSNTTLQGPDDGTPSIIIAHDGNDWGGGHATSDAVFGGAGDDTLDGGGGNDTLAGEGDNDLLRGDGGNDSL</sequence>
<dbReference type="PANTHER" id="PTHR38340">
    <property type="entry name" value="S-LAYER PROTEIN"/>
    <property type="match status" value="1"/>
</dbReference>
<dbReference type="Proteomes" id="UP001517376">
    <property type="component" value="Unassembled WGS sequence"/>
</dbReference>
<evidence type="ECO:0000256" key="2">
    <source>
        <dbReference type="ARBA" id="ARBA00022525"/>
    </source>
</evidence>
<organism evidence="4 5">
    <name type="scientific">Paragemmobacter ruber</name>
    <dbReference type="NCBI Taxonomy" id="1985673"/>
    <lineage>
        <taxon>Bacteria</taxon>
        <taxon>Pseudomonadati</taxon>
        <taxon>Pseudomonadota</taxon>
        <taxon>Alphaproteobacteria</taxon>
        <taxon>Rhodobacterales</taxon>
        <taxon>Paracoccaceae</taxon>
        <taxon>Paragemmobacter</taxon>
    </lineage>
</organism>
<evidence type="ECO:0000256" key="3">
    <source>
        <dbReference type="SAM" id="MobiDB-lite"/>
    </source>
</evidence>
<dbReference type="EMBL" id="JAAATW010000018">
    <property type="protein sequence ID" value="NBE09678.1"/>
    <property type="molecule type" value="Genomic_DNA"/>
</dbReference>
<dbReference type="InterPro" id="IPR011049">
    <property type="entry name" value="Serralysin-like_metalloprot_C"/>
</dbReference>
<proteinExistence type="predicted"/>
<protein>
    <submittedName>
        <fullName evidence="4">Calcium-binding protein</fullName>
    </submittedName>
</protein>
<dbReference type="Gene3D" id="2.150.10.10">
    <property type="entry name" value="Serralysin-like metalloprotease, C-terminal"/>
    <property type="match status" value="1"/>
</dbReference>
<dbReference type="Pfam" id="PF00353">
    <property type="entry name" value="HemolysinCabind"/>
    <property type="match status" value="2"/>
</dbReference>
<dbReference type="InterPro" id="IPR050557">
    <property type="entry name" value="RTX_toxin/Mannuronan_C5-epim"/>
</dbReference>
<evidence type="ECO:0000313" key="4">
    <source>
        <dbReference type="EMBL" id="NBE09678.1"/>
    </source>
</evidence>
<dbReference type="RefSeq" id="WP_394351578.1">
    <property type="nucleotide sequence ID" value="NZ_JAAATW010000018.1"/>
</dbReference>
<dbReference type="InterPro" id="IPR018511">
    <property type="entry name" value="Hemolysin-typ_Ca-bd_CS"/>
</dbReference>
<dbReference type="PANTHER" id="PTHR38340:SF1">
    <property type="entry name" value="S-LAYER PROTEIN"/>
    <property type="match status" value="1"/>
</dbReference>
<feature type="compositionally biased region" description="Gly residues" evidence="3">
    <location>
        <begin position="152"/>
        <end position="165"/>
    </location>
</feature>
<feature type="non-terminal residue" evidence="4">
    <location>
        <position position="1"/>
    </location>
</feature>
<dbReference type="SUPFAM" id="SSF51120">
    <property type="entry name" value="beta-Roll"/>
    <property type="match status" value="2"/>
</dbReference>
<feature type="non-terminal residue" evidence="4">
    <location>
        <position position="186"/>
    </location>
</feature>
<comment type="subcellular location">
    <subcellularLocation>
        <location evidence="1">Secreted</location>
    </subcellularLocation>
</comment>
<keyword evidence="5" id="KW-1185">Reference proteome</keyword>
<gene>
    <name evidence="4" type="ORF">GU920_19260</name>
</gene>
<dbReference type="InterPro" id="IPR001343">
    <property type="entry name" value="Hemolysn_Ca-bd"/>
</dbReference>
<feature type="compositionally biased region" description="Gly residues" evidence="3">
    <location>
        <begin position="1"/>
        <end position="13"/>
    </location>
</feature>
<name>A0ABW9YB15_9RHOB</name>
<comment type="caution">
    <text evidence="4">The sequence shown here is derived from an EMBL/GenBank/DDBJ whole genome shotgun (WGS) entry which is preliminary data.</text>
</comment>
<dbReference type="PRINTS" id="PR00313">
    <property type="entry name" value="CABNDNGRPT"/>
</dbReference>
<dbReference type="PROSITE" id="PS00330">
    <property type="entry name" value="HEMOLYSIN_CALCIUM"/>
    <property type="match status" value="3"/>
</dbReference>
<keyword evidence="2" id="KW-0964">Secreted</keyword>
<accession>A0ABW9YB15</accession>
<feature type="region of interest" description="Disordered" evidence="3">
    <location>
        <begin position="144"/>
        <end position="186"/>
    </location>
</feature>